<evidence type="ECO:0000313" key="1">
    <source>
        <dbReference type="EMBL" id="SVA37365.1"/>
    </source>
</evidence>
<name>A0A381VAH2_9ZZZZ</name>
<accession>A0A381VAH2</accession>
<feature type="non-terminal residue" evidence="1">
    <location>
        <position position="1"/>
    </location>
</feature>
<gene>
    <name evidence="1" type="ORF">METZ01_LOCUS90219</name>
</gene>
<dbReference type="EMBL" id="UINC01008295">
    <property type="protein sequence ID" value="SVA37365.1"/>
    <property type="molecule type" value="Genomic_DNA"/>
</dbReference>
<sequence>LLRKKTLILMLLKMLGKSSKNQEL</sequence>
<organism evidence="1">
    <name type="scientific">marine metagenome</name>
    <dbReference type="NCBI Taxonomy" id="408172"/>
    <lineage>
        <taxon>unclassified sequences</taxon>
        <taxon>metagenomes</taxon>
        <taxon>ecological metagenomes</taxon>
    </lineage>
</organism>
<reference evidence="1" key="1">
    <citation type="submission" date="2018-05" db="EMBL/GenBank/DDBJ databases">
        <authorList>
            <person name="Lanie J.A."/>
            <person name="Ng W.-L."/>
            <person name="Kazmierczak K.M."/>
            <person name="Andrzejewski T.M."/>
            <person name="Davidsen T.M."/>
            <person name="Wayne K.J."/>
            <person name="Tettelin H."/>
            <person name="Glass J.I."/>
            <person name="Rusch D."/>
            <person name="Podicherti R."/>
            <person name="Tsui H.-C.T."/>
            <person name="Winkler M.E."/>
        </authorList>
    </citation>
    <scope>NUCLEOTIDE SEQUENCE</scope>
</reference>
<protein>
    <submittedName>
        <fullName evidence="1">Uncharacterized protein</fullName>
    </submittedName>
</protein>
<feature type="non-terminal residue" evidence="1">
    <location>
        <position position="24"/>
    </location>
</feature>
<dbReference type="AlphaFoldDB" id="A0A381VAH2"/>
<proteinExistence type="predicted"/>